<dbReference type="SUPFAM" id="SSF53383">
    <property type="entry name" value="PLP-dependent transferases"/>
    <property type="match status" value="1"/>
</dbReference>
<dbReference type="GO" id="GO:0005737">
    <property type="term" value="C:cytoplasm"/>
    <property type="evidence" value="ECO:0007669"/>
    <property type="project" value="TreeGrafter"/>
</dbReference>
<dbReference type="GO" id="GO:0030170">
    <property type="term" value="F:pyridoxal phosphate binding"/>
    <property type="evidence" value="ECO:0007669"/>
    <property type="project" value="InterPro"/>
</dbReference>
<dbReference type="AlphaFoldDB" id="A0AB34T7G3"/>
<reference evidence="4 5" key="1">
    <citation type="journal article" date="2015" name="Int J Genomics">
        <title>Comparative Genomics Revealed Genetic Diversity and Species/Strain-Level Differences in Carbohydrate Metabolism of Three Probiotic Bifidobacterial Species.</title>
        <authorList>
            <person name="Odamaki T."/>
            <person name="Horigome A."/>
            <person name="Sugahara H."/>
            <person name="Hashikura N."/>
            <person name="Minami J."/>
            <person name="Xiao J.Z."/>
            <person name="Abe F."/>
        </authorList>
    </citation>
    <scope>NUCLEOTIDE SEQUENCE [LARGE SCALE GENOMIC DNA]</scope>
    <source>
        <strain evidence="4 5">MCC 0483</strain>
    </source>
</reference>
<comment type="caution">
    <text evidence="4">The sequence shown here is derived from an EMBL/GenBank/DDBJ whole genome shotgun (WGS) entry which is preliminary data.</text>
</comment>
<organism evidence="4 5">
    <name type="scientific">Bifidobacterium animalis subsp. animalis MCC 0483</name>
    <dbReference type="NCBI Taxonomy" id="1365955"/>
    <lineage>
        <taxon>Bacteria</taxon>
        <taxon>Bacillati</taxon>
        <taxon>Actinomycetota</taxon>
        <taxon>Actinomycetes</taxon>
        <taxon>Bifidobacteriales</taxon>
        <taxon>Bifidobacteriaceae</taxon>
        <taxon>Bifidobacterium</taxon>
    </lineage>
</organism>
<dbReference type="EMBL" id="AWFK01000015">
    <property type="protein sequence ID" value="KOA48459.1"/>
    <property type="molecule type" value="Genomic_DNA"/>
</dbReference>
<evidence type="ECO:0000256" key="2">
    <source>
        <dbReference type="ARBA" id="ARBA00022898"/>
    </source>
</evidence>
<proteinExistence type="inferred from homology"/>
<dbReference type="PANTHER" id="PTHR11808">
    <property type="entry name" value="TRANS-SULFURATION ENZYME FAMILY MEMBER"/>
    <property type="match status" value="1"/>
</dbReference>
<evidence type="ECO:0000256" key="3">
    <source>
        <dbReference type="RuleBase" id="RU362118"/>
    </source>
</evidence>
<dbReference type="InterPro" id="IPR015421">
    <property type="entry name" value="PyrdxlP-dep_Trfase_major"/>
</dbReference>
<dbReference type="Gene3D" id="3.40.640.10">
    <property type="entry name" value="Type I PLP-dependent aspartate aminotransferase-like (Major domain)"/>
    <property type="match status" value="1"/>
</dbReference>
<evidence type="ECO:0000256" key="1">
    <source>
        <dbReference type="ARBA" id="ARBA00001933"/>
    </source>
</evidence>
<sequence>MTQLNTKLVHGVPVTDNATGAVNPPIYNSSTYAFESVESMPRWDYARSGNPTRDFLERQIAQLEHGVRGFAFASGLAAIHAVLSIFAPGERIVVGSNIYGGTYSLFNEHFNRWGSSATRWTRRTCAS</sequence>
<dbReference type="Proteomes" id="UP000037239">
    <property type="component" value="Unassembled WGS sequence"/>
</dbReference>
<dbReference type="InterPro" id="IPR015424">
    <property type="entry name" value="PyrdxlP-dep_Trfase"/>
</dbReference>
<accession>A0AB34T7G3</accession>
<name>A0AB34T7G3_9BIFI</name>
<evidence type="ECO:0000313" key="5">
    <source>
        <dbReference type="Proteomes" id="UP000037239"/>
    </source>
</evidence>
<comment type="cofactor">
    <cofactor evidence="1 3">
        <name>pyridoxal 5'-phosphate</name>
        <dbReference type="ChEBI" id="CHEBI:597326"/>
    </cofactor>
</comment>
<dbReference type="GO" id="GO:0019346">
    <property type="term" value="P:transsulfuration"/>
    <property type="evidence" value="ECO:0007669"/>
    <property type="project" value="InterPro"/>
</dbReference>
<evidence type="ECO:0000313" key="4">
    <source>
        <dbReference type="EMBL" id="KOA48459.1"/>
    </source>
</evidence>
<evidence type="ECO:0008006" key="6">
    <source>
        <dbReference type="Google" id="ProtNLM"/>
    </source>
</evidence>
<keyword evidence="2 3" id="KW-0663">Pyridoxal phosphate</keyword>
<protein>
    <recommendedName>
        <fullName evidence="6">Cystathionine beta-lyase</fullName>
    </recommendedName>
</protein>
<dbReference type="InterPro" id="IPR000277">
    <property type="entry name" value="Cys/Met-Metab_PyrdxlP-dep_enz"/>
</dbReference>
<gene>
    <name evidence="4" type="ORF">BAAM0483_08255</name>
</gene>
<dbReference type="Pfam" id="PF01053">
    <property type="entry name" value="Cys_Met_Meta_PP"/>
    <property type="match status" value="1"/>
</dbReference>
<dbReference type="GO" id="GO:0016846">
    <property type="term" value="F:carbon-sulfur lyase activity"/>
    <property type="evidence" value="ECO:0007669"/>
    <property type="project" value="TreeGrafter"/>
</dbReference>
<comment type="similarity">
    <text evidence="3">Belongs to the trans-sulfuration enzymes family.</text>
</comment>